<feature type="transmembrane region" description="Helical" evidence="1">
    <location>
        <begin position="258"/>
        <end position="276"/>
    </location>
</feature>
<evidence type="ECO:0000313" key="3">
    <source>
        <dbReference type="Proteomes" id="UP000597762"/>
    </source>
</evidence>
<dbReference type="AlphaFoldDB" id="A0A812DK14"/>
<accession>A0A812DK14</accession>
<protein>
    <submittedName>
        <fullName evidence="2">Uncharacterized protein</fullName>
    </submittedName>
</protein>
<keyword evidence="1" id="KW-0472">Membrane</keyword>
<reference evidence="2" key="1">
    <citation type="submission" date="2021-01" db="EMBL/GenBank/DDBJ databases">
        <authorList>
            <person name="Li R."/>
            <person name="Bekaert M."/>
        </authorList>
    </citation>
    <scope>NUCLEOTIDE SEQUENCE</scope>
    <source>
        <strain evidence="2">Farmed</strain>
    </source>
</reference>
<gene>
    <name evidence="2" type="ORF">SPHA_55118</name>
</gene>
<keyword evidence="1" id="KW-1133">Transmembrane helix</keyword>
<dbReference type="EMBL" id="CAHIKZ030003642">
    <property type="protein sequence ID" value="CAE1302599.1"/>
    <property type="molecule type" value="Genomic_DNA"/>
</dbReference>
<dbReference type="Proteomes" id="UP000597762">
    <property type="component" value="Unassembled WGS sequence"/>
</dbReference>
<organism evidence="2 3">
    <name type="scientific">Acanthosepion pharaonis</name>
    <name type="common">Pharaoh cuttlefish</name>
    <name type="synonym">Sepia pharaonis</name>
    <dbReference type="NCBI Taxonomy" id="158019"/>
    <lineage>
        <taxon>Eukaryota</taxon>
        <taxon>Metazoa</taxon>
        <taxon>Spiralia</taxon>
        <taxon>Lophotrochozoa</taxon>
        <taxon>Mollusca</taxon>
        <taxon>Cephalopoda</taxon>
        <taxon>Coleoidea</taxon>
        <taxon>Decapodiformes</taxon>
        <taxon>Sepiida</taxon>
        <taxon>Sepiina</taxon>
        <taxon>Sepiidae</taxon>
        <taxon>Acanthosepion</taxon>
    </lineage>
</organism>
<sequence length="285" mass="33370">MLCLEDGRLKLAAIANLTSCQKIKALYKTNRKRKIGFVCLSSFSFFFFYPFLFFASPLPSPPPLLLLLLLSPSFSSPSPPLLFFLTYFSPSPSLSFLFPPPFSSRASFPRPPIKTQERRLNIFSNFFIHLFFIHFFFIPLFFIHFFFFLFYRSFILHSLFLHSLFLHSLLLNSYILHSIFFVLFFLSSFFFKFLRPIHRNVLPFHSPPFSSYFFAVVFSFLSFPFHTMTVTFDTTLITNNTIAAARASDQLLFAFLKYPYSCIFLYSAQLLMTIIMEEAYVTHAN</sequence>
<feature type="transmembrane region" description="Helical" evidence="1">
    <location>
        <begin position="120"/>
        <end position="151"/>
    </location>
</feature>
<keyword evidence="1" id="KW-0812">Transmembrane</keyword>
<evidence type="ECO:0000313" key="2">
    <source>
        <dbReference type="EMBL" id="CAE1302599.1"/>
    </source>
</evidence>
<comment type="caution">
    <text evidence="2">The sequence shown here is derived from an EMBL/GenBank/DDBJ whole genome shotgun (WGS) entry which is preliminary data.</text>
</comment>
<name>A0A812DK14_ACAPH</name>
<proteinExistence type="predicted"/>
<feature type="transmembrane region" description="Helical" evidence="1">
    <location>
        <begin position="171"/>
        <end position="191"/>
    </location>
</feature>
<evidence type="ECO:0000256" key="1">
    <source>
        <dbReference type="SAM" id="Phobius"/>
    </source>
</evidence>
<feature type="transmembrane region" description="Helical" evidence="1">
    <location>
        <begin position="212"/>
        <end position="232"/>
    </location>
</feature>
<feature type="transmembrane region" description="Helical" evidence="1">
    <location>
        <begin position="35"/>
        <end position="58"/>
    </location>
</feature>
<keyword evidence="3" id="KW-1185">Reference proteome</keyword>